<feature type="signal peptide" evidence="1">
    <location>
        <begin position="1"/>
        <end position="25"/>
    </location>
</feature>
<evidence type="ECO:0000313" key="2">
    <source>
        <dbReference type="EnsemblMetazoa" id="XP_031788707"/>
    </source>
</evidence>
<dbReference type="AlphaFoldDB" id="A0A7M7TB73"/>
<organism evidence="2 3">
    <name type="scientific">Nasonia vitripennis</name>
    <name type="common">Parasitic wasp</name>
    <dbReference type="NCBI Taxonomy" id="7425"/>
    <lineage>
        <taxon>Eukaryota</taxon>
        <taxon>Metazoa</taxon>
        <taxon>Ecdysozoa</taxon>
        <taxon>Arthropoda</taxon>
        <taxon>Hexapoda</taxon>
        <taxon>Insecta</taxon>
        <taxon>Pterygota</taxon>
        <taxon>Neoptera</taxon>
        <taxon>Endopterygota</taxon>
        <taxon>Hymenoptera</taxon>
        <taxon>Apocrita</taxon>
        <taxon>Proctotrupomorpha</taxon>
        <taxon>Chalcidoidea</taxon>
        <taxon>Pteromalidae</taxon>
        <taxon>Pteromalinae</taxon>
        <taxon>Nasonia</taxon>
    </lineage>
</organism>
<reference evidence="2" key="1">
    <citation type="submission" date="2021-01" db="UniProtKB">
        <authorList>
            <consortium name="EnsemblMetazoa"/>
        </authorList>
    </citation>
    <scope>IDENTIFICATION</scope>
</reference>
<protein>
    <submittedName>
        <fullName evidence="2">Uncharacterized protein</fullName>
    </submittedName>
</protein>
<dbReference type="RefSeq" id="XP_031788707.1">
    <property type="nucleotide sequence ID" value="XM_031932847.2"/>
</dbReference>
<keyword evidence="1" id="KW-0732">Signal</keyword>
<feature type="chain" id="PRO_5029549838" evidence="1">
    <location>
        <begin position="26"/>
        <end position="63"/>
    </location>
</feature>
<dbReference type="Proteomes" id="UP000002358">
    <property type="component" value="Unassembled WGS sequence"/>
</dbReference>
<accession>A0A7M7TB73</accession>
<name>A0A7M7TB73_NASVI</name>
<proteinExistence type="predicted"/>
<evidence type="ECO:0000256" key="1">
    <source>
        <dbReference type="SAM" id="SignalP"/>
    </source>
</evidence>
<dbReference type="EnsemblMetazoa" id="XM_031932847">
    <property type="protein sequence ID" value="XP_031788707"/>
    <property type="gene ID" value="LOC116417792"/>
</dbReference>
<keyword evidence="3" id="KW-1185">Reference proteome</keyword>
<evidence type="ECO:0000313" key="3">
    <source>
        <dbReference type="Proteomes" id="UP000002358"/>
    </source>
</evidence>
<dbReference type="GeneID" id="116417792"/>
<sequence length="63" mass="6867">MASTILIHLMASMVFTTLFSGATDALIGYDCGRKSAPNITTISLRHVELTEMMFGVAEKVNLF</sequence>